<proteinExistence type="predicted"/>
<gene>
    <name evidence="1" type="ORF">PBRASI_LOCUS10020</name>
</gene>
<protein>
    <submittedName>
        <fullName evidence="1">7581_t:CDS:1</fullName>
    </submittedName>
</protein>
<name>A0A9N9H434_9GLOM</name>
<evidence type="ECO:0000313" key="2">
    <source>
        <dbReference type="Proteomes" id="UP000789739"/>
    </source>
</evidence>
<dbReference type="AlphaFoldDB" id="A0A9N9H434"/>
<sequence>PGIVHDLFEKNSSVADFVRIATVHFCDRAPLASHSVLSTSAGVTSPYSFGSRYSWISTLVKSIPSSVCISAWDFVVGHWLVPFPYRIVDTIADNTIVRILLAVEESSVIVSAISSIGNISQSIEFSTPFPRISSPPGVSNQPVKMLPYPRWEPLTLGDHDRND</sequence>
<dbReference type="Proteomes" id="UP000789739">
    <property type="component" value="Unassembled WGS sequence"/>
</dbReference>
<dbReference type="EMBL" id="CAJVPI010002562">
    <property type="protein sequence ID" value="CAG8645803.1"/>
    <property type="molecule type" value="Genomic_DNA"/>
</dbReference>
<feature type="non-terminal residue" evidence="1">
    <location>
        <position position="163"/>
    </location>
</feature>
<reference evidence="1" key="1">
    <citation type="submission" date="2021-06" db="EMBL/GenBank/DDBJ databases">
        <authorList>
            <person name="Kallberg Y."/>
            <person name="Tangrot J."/>
            <person name="Rosling A."/>
        </authorList>
    </citation>
    <scope>NUCLEOTIDE SEQUENCE</scope>
    <source>
        <strain evidence="1">BR232B</strain>
    </source>
</reference>
<accession>A0A9N9H434</accession>
<comment type="caution">
    <text evidence="1">The sequence shown here is derived from an EMBL/GenBank/DDBJ whole genome shotgun (WGS) entry which is preliminary data.</text>
</comment>
<evidence type="ECO:0000313" key="1">
    <source>
        <dbReference type="EMBL" id="CAG8645803.1"/>
    </source>
</evidence>
<organism evidence="1 2">
    <name type="scientific">Paraglomus brasilianum</name>
    <dbReference type="NCBI Taxonomy" id="144538"/>
    <lineage>
        <taxon>Eukaryota</taxon>
        <taxon>Fungi</taxon>
        <taxon>Fungi incertae sedis</taxon>
        <taxon>Mucoromycota</taxon>
        <taxon>Glomeromycotina</taxon>
        <taxon>Glomeromycetes</taxon>
        <taxon>Paraglomerales</taxon>
        <taxon>Paraglomeraceae</taxon>
        <taxon>Paraglomus</taxon>
    </lineage>
</organism>
<keyword evidence="2" id="KW-1185">Reference proteome</keyword>